<dbReference type="PANTHER" id="PTHR15414:SF0">
    <property type="entry name" value="ENDOPLASMIC RETICULUM LECTIN 1"/>
    <property type="match status" value="1"/>
</dbReference>
<organism evidence="11 12">
    <name type="scientific">Arabidopsis suecica</name>
    <name type="common">Swedish thale-cress</name>
    <name type="synonym">Cardaminopsis suecica</name>
    <dbReference type="NCBI Taxonomy" id="45249"/>
    <lineage>
        <taxon>Eukaryota</taxon>
        <taxon>Viridiplantae</taxon>
        <taxon>Streptophyta</taxon>
        <taxon>Embryophyta</taxon>
        <taxon>Tracheophyta</taxon>
        <taxon>Spermatophyta</taxon>
        <taxon>Magnoliopsida</taxon>
        <taxon>eudicotyledons</taxon>
        <taxon>Gunneridae</taxon>
        <taxon>Pentapetalae</taxon>
        <taxon>rosids</taxon>
        <taxon>malvids</taxon>
        <taxon>Brassicales</taxon>
        <taxon>Brassicaceae</taxon>
        <taxon>Camelineae</taxon>
        <taxon>Arabidopsis</taxon>
    </lineage>
</organism>
<keyword evidence="7" id="KW-1015">Disulfide bond</keyword>
<dbReference type="Proteomes" id="UP000694251">
    <property type="component" value="Chromosome 12"/>
</dbReference>
<feature type="region of interest" description="Disordered" evidence="9">
    <location>
        <begin position="464"/>
        <end position="514"/>
    </location>
</feature>
<dbReference type="InterPro" id="IPR012913">
    <property type="entry name" value="OS9-like_dom"/>
</dbReference>
<dbReference type="PROSITE" id="PS51914">
    <property type="entry name" value="MRH"/>
    <property type="match status" value="1"/>
</dbReference>
<keyword evidence="5" id="KW-0430">Lectin</keyword>
<dbReference type="InterPro" id="IPR045149">
    <property type="entry name" value="OS-9-like"/>
</dbReference>
<evidence type="ECO:0000313" key="11">
    <source>
        <dbReference type="EMBL" id="KAG7548043.1"/>
    </source>
</evidence>
<keyword evidence="4" id="KW-0732">Signal</keyword>
<dbReference type="PANTHER" id="PTHR15414">
    <property type="entry name" value="OS-9-RELATED"/>
    <property type="match status" value="1"/>
</dbReference>
<evidence type="ECO:0000313" key="12">
    <source>
        <dbReference type="Proteomes" id="UP000694251"/>
    </source>
</evidence>
<feature type="domain" description="MRH" evidence="10">
    <location>
        <begin position="1184"/>
        <end position="1303"/>
    </location>
</feature>
<evidence type="ECO:0000256" key="5">
    <source>
        <dbReference type="ARBA" id="ARBA00022734"/>
    </source>
</evidence>
<dbReference type="GO" id="GO:0030970">
    <property type="term" value="P:retrograde protein transport, ER to cytosol"/>
    <property type="evidence" value="ECO:0007669"/>
    <property type="project" value="TreeGrafter"/>
</dbReference>
<dbReference type="GO" id="GO:0030246">
    <property type="term" value="F:carbohydrate binding"/>
    <property type="evidence" value="ECO:0007669"/>
    <property type="project" value="UniProtKB-KW"/>
</dbReference>
<evidence type="ECO:0000256" key="2">
    <source>
        <dbReference type="ARBA" id="ARBA00009918"/>
    </source>
</evidence>
<dbReference type="InterPro" id="IPR005162">
    <property type="entry name" value="Retrotrans_gag_dom"/>
</dbReference>
<name>A0A8T1YP54_ARASU</name>
<sequence>MHGIPSEFRSQACLGESSTRMGDLPRSLCDLELLAIKLEETSRSQQTTTQPQGRVPSAALTRPCGRVKAASILFSHSTNALDHTTRPRGRVAPTTIRLIHSTTPLDQVFLPVTRPVTRSHPAPGISQLWSSDLSSLVDSRCMQTRSKRHQNLLFNDNIDCIARELREQLNTDSMADDQNPELPTYIGAGDAPRNHNQRNGIAPPPVQNNNFEIKSGLIAMVQNNKFHGLPMEDPLDHLDEFDRLCGLTKINGVSEDGFKLRLFPFSLGDKAHQWEKSLPQGSITSWTDCKKAFLAKFFSNSRTARLRNEISGFTQKNAETFCEAWERFKGYQTQCPHHGFSKASLLSTLYRGVLPKIRMLLDTASNGNFPNKEVEEGWELVENLAQSDGNYNEDYDRAIRGSSDLEDKHHRDMKAMNDKLDKLLLVQQKQVHFLYEDETFQVQDGETLQLEEVSYVQNQRGYNKGFNNFKQNNPNLSYRSTNVANPQDQVYPPQQQNQPKPFQQQQASTTPDPDMKNMLQQILQGQAAGAMDLAKKMAEIHNKVDCTFNDLNINIEALTSKVRYMEGQTGSTSTPKVPGLPGKSIQNPKEYATAHAITICHDRELPTRHAPNILTRDNDVKEGEASKRIEVLVIPTPLPPLVLPGKFRKDWKEKYESLVEDQLDGIEAVMPLTEVLKLNTDPHKDVRNLILERIKRHLAFSNCLCDLGASVSLMPLSVARKLGFVQYRPCDLTLILADRSSRRPFGLLADLPVMINEVEVPTDFVVLDMDEESKDPLILGRPILASVGVMTDVRNGKIDLNLGRHIKLQFDINNTPRRSTIEGKTFEIRRAVPRERFENARGKEPEWLELKRRSDLQERTIQKLACTGKVISDWSKEKDYPPEEEAAYFEERRIEYSAAELSREDAEYDDKLSEEEDFLKQYTRPRSSIHDHRADHSTAALAAAGEMWSSTHAELKPQLSREILQWPGDLELLAIKLEETSRSQQTTTRPQGRVPSAALTRPCGRVKAATILFAHSTNALDHTTRPLTSPQLITIDERLIVYIAVACYRPVLASQSQFFFAGMKMRITQILLCLVIVALSSSSHVWSDQIFPAHLVGTFSRNNREPKYKIEFLPEDSPFHPGDNLESMVMLDKDGNRFLCYLPKEEKATSGWTSSQQNISTVMMETQKQVKLKTPDELLQPLSEKCLLRQEGWWSYEFCHQKFVRQLHVEDENKIVQEFFLGTFDPEATAAFNQTVSDISTDASQRYHSHVYTNGTTCDLTGSPREVEVRFVCAETRAMITSITELSTCKYALTVQCPTLCKHPLFQLEKPVSHTIHCNAIPVEQDATRNNEEQIVGESPKMIADS</sequence>
<dbReference type="EMBL" id="JAEFBJ010000012">
    <property type="protein sequence ID" value="KAG7548043.1"/>
    <property type="molecule type" value="Genomic_DNA"/>
</dbReference>
<feature type="compositionally biased region" description="Low complexity" evidence="9">
    <location>
        <begin position="486"/>
        <end position="506"/>
    </location>
</feature>
<evidence type="ECO:0000256" key="6">
    <source>
        <dbReference type="ARBA" id="ARBA00022824"/>
    </source>
</evidence>
<dbReference type="InterPro" id="IPR044865">
    <property type="entry name" value="MRH_dom"/>
</dbReference>
<dbReference type="CDD" id="cd00303">
    <property type="entry name" value="retropepsin_like"/>
    <property type="match status" value="1"/>
</dbReference>
<dbReference type="GO" id="GO:0005788">
    <property type="term" value="C:endoplasmic reticulum lumen"/>
    <property type="evidence" value="ECO:0007669"/>
    <property type="project" value="TreeGrafter"/>
</dbReference>
<reference evidence="11 12" key="1">
    <citation type="submission" date="2020-12" db="EMBL/GenBank/DDBJ databases">
        <title>Concerted genomic and epigenomic changes stabilize Arabidopsis allopolyploids.</title>
        <authorList>
            <person name="Chen Z."/>
        </authorList>
    </citation>
    <scope>NUCLEOTIDE SEQUENCE [LARGE SCALE GENOMIC DNA]</scope>
    <source>
        <strain evidence="11">As9502</strain>
        <tissue evidence="11">Leaf</tissue>
    </source>
</reference>
<evidence type="ECO:0000256" key="7">
    <source>
        <dbReference type="ARBA" id="ARBA00023157"/>
    </source>
</evidence>
<comment type="subcellular location">
    <subcellularLocation>
        <location evidence="1">Endoplasmic reticulum</location>
    </subcellularLocation>
</comment>
<evidence type="ECO:0000256" key="1">
    <source>
        <dbReference type="ARBA" id="ARBA00004240"/>
    </source>
</evidence>
<dbReference type="Pfam" id="PF07915">
    <property type="entry name" value="PRKCSH"/>
    <property type="match status" value="1"/>
</dbReference>
<dbReference type="OrthoDB" id="448954at2759"/>
<comment type="caution">
    <text evidence="11">The sequence shown here is derived from an EMBL/GenBank/DDBJ whole genome shotgun (WGS) entry which is preliminary data.</text>
</comment>
<accession>A0A8T1YP54</accession>
<keyword evidence="6" id="KW-0256">Endoplasmic reticulum</keyword>
<dbReference type="Pfam" id="PF03732">
    <property type="entry name" value="Retrotrans_gag"/>
    <property type="match status" value="1"/>
</dbReference>
<evidence type="ECO:0000259" key="10">
    <source>
        <dbReference type="PROSITE" id="PS51914"/>
    </source>
</evidence>
<evidence type="ECO:0000256" key="3">
    <source>
        <dbReference type="ARBA" id="ARBA00018727"/>
    </source>
</evidence>
<protein>
    <recommendedName>
        <fullName evidence="3">Protein OS-9 homolog</fullName>
    </recommendedName>
</protein>
<evidence type="ECO:0000256" key="9">
    <source>
        <dbReference type="SAM" id="MobiDB-lite"/>
    </source>
</evidence>
<gene>
    <name evidence="11" type="ORF">ISN44_As12g032510</name>
</gene>
<keyword evidence="12" id="KW-1185">Reference proteome</keyword>
<keyword evidence="8" id="KW-0325">Glycoprotein</keyword>
<dbReference type="FunFam" id="2.70.130.10:FF:000021">
    <property type="entry name" value="Protein OS-9 homolog"/>
    <property type="match status" value="1"/>
</dbReference>
<evidence type="ECO:0000256" key="8">
    <source>
        <dbReference type="ARBA" id="ARBA00023180"/>
    </source>
</evidence>
<evidence type="ECO:0000256" key="4">
    <source>
        <dbReference type="ARBA" id="ARBA00022729"/>
    </source>
</evidence>
<comment type="similarity">
    <text evidence="2">Belongs to the OS-9 family.</text>
</comment>
<feature type="compositionally biased region" description="Polar residues" evidence="9">
    <location>
        <begin position="464"/>
        <end position="485"/>
    </location>
</feature>
<proteinExistence type="inferred from homology"/>
<dbReference type="GO" id="GO:0030968">
    <property type="term" value="P:endoplasmic reticulum unfolded protein response"/>
    <property type="evidence" value="ECO:0007669"/>
    <property type="project" value="InterPro"/>
</dbReference>